<feature type="domain" description="Extradiol ring-cleavage dioxygenase class III enzyme subunit B" evidence="6">
    <location>
        <begin position="26"/>
        <end position="247"/>
    </location>
</feature>
<accession>A0A6L5JWU7</accession>
<gene>
    <name evidence="7" type="ORF">GHK24_08670</name>
</gene>
<dbReference type="EMBL" id="WIXJ01000005">
    <property type="protein sequence ID" value="MQY51847.1"/>
    <property type="molecule type" value="Genomic_DNA"/>
</dbReference>
<protein>
    <submittedName>
        <fullName evidence="7">Dioxygenase</fullName>
    </submittedName>
</protein>
<dbReference type="PIRSF" id="PIRSF006157">
    <property type="entry name" value="Doxgns_DODA"/>
    <property type="match status" value="1"/>
</dbReference>
<dbReference type="CDD" id="cd07363">
    <property type="entry name" value="45_DOPA_Dioxygenase"/>
    <property type="match status" value="1"/>
</dbReference>
<dbReference type="GO" id="GO:0008198">
    <property type="term" value="F:ferrous iron binding"/>
    <property type="evidence" value="ECO:0007669"/>
    <property type="project" value="InterPro"/>
</dbReference>
<evidence type="ECO:0000256" key="3">
    <source>
        <dbReference type="ARBA" id="ARBA00022723"/>
    </source>
</evidence>
<comment type="cofactor">
    <cofactor evidence="1">
        <name>Zn(2+)</name>
        <dbReference type="ChEBI" id="CHEBI:29105"/>
    </cofactor>
</comment>
<dbReference type="PANTHER" id="PTHR30096:SF0">
    <property type="entry name" value="4,5-DOPA DIOXYGENASE EXTRADIOL-LIKE PROTEIN"/>
    <property type="match status" value="1"/>
</dbReference>
<dbReference type="SUPFAM" id="SSF53213">
    <property type="entry name" value="LigB-like"/>
    <property type="match status" value="1"/>
</dbReference>
<evidence type="ECO:0000313" key="7">
    <source>
        <dbReference type="EMBL" id="MQY51847.1"/>
    </source>
</evidence>
<dbReference type="InterPro" id="IPR014436">
    <property type="entry name" value="Extradiol_dOase_DODA"/>
</dbReference>
<dbReference type="GO" id="GO:0008270">
    <property type="term" value="F:zinc ion binding"/>
    <property type="evidence" value="ECO:0007669"/>
    <property type="project" value="InterPro"/>
</dbReference>
<evidence type="ECO:0000256" key="5">
    <source>
        <dbReference type="ARBA" id="ARBA00023002"/>
    </source>
</evidence>
<keyword evidence="4" id="KW-0862">Zinc</keyword>
<dbReference type="Proteomes" id="UP000480275">
    <property type="component" value="Unassembled WGS sequence"/>
</dbReference>
<proteinExistence type="inferred from homology"/>
<dbReference type="Pfam" id="PF02900">
    <property type="entry name" value="LigB"/>
    <property type="match status" value="1"/>
</dbReference>
<dbReference type="Gene3D" id="3.40.830.10">
    <property type="entry name" value="LigB-like"/>
    <property type="match status" value="1"/>
</dbReference>
<name>A0A6L5JWU7_RHOTE</name>
<evidence type="ECO:0000256" key="1">
    <source>
        <dbReference type="ARBA" id="ARBA00001947"/>
    </source>
</evidence>
<evidence type="ECO:0000256" key="2">
    <source>
        <dbReference type="ARBA" id="ARBA00007581"/>
    </source>
</evidence>
<evidence type="ECO:0000259" key="6">
    <source>
        <dbReference type="Pfam" id="PF02900"/>
    </source>
</evidence>
<comment type="caution">
    <text evidence="7">The sequence shown here is derived from an EMBL/GenBank/DDBJ whole genome shotgun (WGS) entry which is preliminary data.</text>
</comment>
<dbReference type="OrthoDB" id="9790889at2"/>
<comment type="similarity">
    <text evidence="2">Belongs to the DODA-type extradiol aromatic ring-opening dioxygenase family.</text>
</comment>
<dbReference type="InterPro" id="IPR004183">
    <property type="entry name" value="Xdiol_dOase_suB"/>
</dbReference>
<keyword evidence="7" id="KW-0223">Dioxygenase</keyword>
<evidence type="ECO:0000256" key="4">
    <source>
        <dbReference type="ARBA" id="ARBA00022833"/>
    </source>
</evidence>
<organism evidence="7 8">
    <name type="scientific">Rhodocyclus tenuis</name>
    <name type="common">Rhodospirillum tenue</name>
    <dbReference type="NCBI Taxonomy" id="1066"/>
    <lineage>
        <taxon>Bacteria</taxon>
        <taxon>Pseudomonadati</taxon>
        <taxon>Pseudomonadota</taxon>
        <taxon>Betaproteobacteria</taxon>
        <taxon>Rhodocyclales</taxon>
        <taxon>Rhodocyclaceae</taxon>
        <taxon>Rhodocyclus</taxon>
    </lineage>
</organism>
<dbReference type="GO" id="GO:0016702">
    <property type="term" value="F:oxidoreductase activity, acting on single donors with incorporation of molecular oxygen, incorporation of two atoms of oxygen"/>
    <property type="evidence" value="ECO:0007669"/>
    <property type="project" value="UniProtKB-ARBA"/>
</dbReference>
<keyword evidence="3" id="KW-0479">Metal-binding</keyword>
<reference evidence="7 8" key="1">
    <citation type="submission" date="2019-10" db="EMBL/GenBank/DDBJ databases">
        <title>Whole-genome sequence of the purple nonsulfur photosynthetic bacterium Rhodocyclus tenuis.</title>
        <authorList>
            <person name="Kyndt J.A."/>
            <person name="Meyer T.E."/>
        </authorList>
    </citation>
    <scope>NUCLEOTIDE SEQUENCE [LARGE SCALE GENOMIC DNA]</scope>
    <source>
        <strain evidence="7 8">DSM 110</strain>
    </source>
</reference>
<keyword evidence="5" id="KW-0560">Oxidoreductase</keyword>
<dbReference type="AlphaFoldDB" id="A0A6L5JWU7"/>
<evidence type="ECO:0000313" key="8">
    <source>
        <dbReference type="Proteomes" id="UP000480275"/>
    </source>
</evidence>
<dbReference type="PANTHER" id="PTHR30096">
    <property type="entry name" value="4,5-DOPA DIOXYGENASE EXTRADIOL-LIKE PROTEIN"/>
    <property type="match status" value="1"/>
</dbReference>
<sequence length="263" mass="27689">MPVVFVSHGAPDALIKAPDTVACWSAIRQQVPPPSAILVVSAHWEAARPTLSLSAAPTTVHDFAGFDPRLYQLRYPAPGAPALAGRVLAQLAKAGITADTDPERGLDHGAWVPLLAMYPGADIPVTQLSLIHGGSVATHYALGQALAPLRDEGVLIVASGAITHNFAWLDFHTSAGQPPLAVAQQFSDWLGERILAGDDAAVLGYRDAPYGADAHPSEEHFHPLAVALGASAGDRAVRFRPEFTYRGLSMDAYLWPSADAAAT</sequence>